<keyword evidence="3" id="KW-1185">Reference proteome</keyword>
<dbReference type="InterPro" id="IPR023210">
    <property type="entry name" value="NADP_OxRdtase_dom"/>
</dbReference>
<dbReference type="PANTHER" id="PTHR43312">
    <property type="entry name" value="D-THREO-ALDOSE 1-DEHYDROGENASE"/>
    <property type="match status" value="1"/>
</dbReference>
<feature type="domain" description="NADP-dependent oxidoreductase" evidence="1">
    <location>
        <begin position="16"/>
        <end position="325"/>
    </location>
</feature>
<evidence type="ECO:0000313" key="3">
    <source>
        <dbReference type="Proteomes" id="UP000014227"/>
    </source>
</evidence>
<proteinExistence type="predicted"/>
<dbReference type="EMBL" id="HF951689">
    <property type="protein sequence ID" value="CCW34692.1"/>
    <property type="molecule type" value="Genomic_DNA"/>
</dbReference>
<dbReference type="InParanoid" id="S0ETX6"/>
<dbReference type="Gene3D" id="3.20.20.100">
    <property type="entry name" value="NADP-dependent oxidoreductase domain"/>
    <property type="match status" value="1"/>
</dbReference>
<accession>S0ETX6</accession>
<dbReference type="PATRIC" id="fig|1303518.3.peg.878"/>
<dbReference type="InterPro" id="IPR053135">
    <property type="entry name" value="AKR2_Oxidoreductase"/>
</dbReference>
<dbReference type="InterPro" id="IPR036812">
    <property type="entry name" value="NAD(P)_OxRdtase_dom_sf"/>
</dbReference>
<dbReference type="Pfam" id="PF00248">
    <property type="entry name" value="Aldo_ket_red"/>
    <property type="match status" value="1"/>
</dbReference>
<dbReference type="STRING" id="454171.CP488_00287"/>
<dbReference type="KEGG" id="ccz:CCALI_00869"/>
<dbReference type="HOGENOM" id="CLU_023205_2_3_0"/>
<dbReference type="eggNOG" id="COG0667">
    <property type="taxonomic scope" value="Bacteria"/>
</dbReference>
<organism evidence="2 3">
    <name type="scientific">Chthonomonas calidirosea (strain DSM 23976 / ICMP 18418 / T49)</name>
    <dbReference type="NCBI Taxonomy" id="1303518"/>
    <lineage>
        <taxon>Bacteria</taxon>
        <taxon>Bacillati</taxon>
        <taxon>Armatimonadota</taxon>
        <taxon>Chthonomonadia</taxon>
        <taxon>Chthonomonadales</taxon>
        <taxon>Chthonomonadaceae</taxon>
        <taxon>Chthonomonas</taxon>
    </lineage>
</organism>
<gene>
    <name evidence="2" type="ORF">CCALI_00869</name>
</gene>
<name>S0ETX6_CHTCT</name>
<protein>
    <submittedName>
        <fullName evidence="2">Predicted oxidoreductases (Related to aryl-alcohol dehydrogenases)</fullName>
    </submittedName>
</protein>
<dbReference type="CDD" id="cd19086">
    <property type="entry name" value="AKR_AKR11C1"/>
    <property type="match status" value="1"/>
</dbReference>
<sequence>MEYRVLGETGLKASTVGFGVWTVATTMWGINDDEVGIRLLRRAFDLGINFFDTADVYGDGKGETLLADALEGHRDEIVIATKFGYDFYNYPGVQPGQRERPQDWTPTFVRSACEKSLQRLRTDHIDLYQLHNPRLSALQNDDLFATLEALKQEGKIRSYGAALGPALRPERQVEEGLYSVKERRMAVQIIYNMLEQQLGEPICPAAKEAGVPVIVRVPHASGILEGRYTTETTFDTNDHRSFRLVNDQMRQEWLINGLKKLEKLRFAAESAGRTPGQMAIQWLLAQPAIVSVLPNIYDHAQLEEFAKAPDTPPFTQEELNKVADLYAHNFYLEPLEAAP</sequence>
<reference evidence="3" key="1">
    <citation type="submission" date="2013-03" db="EMBL/GenBank/DDBJ databases">
        <title>Genome sequence of Chthonomonas calidirosea, the first sequenced genome from the Armatimonadetes phylum (formally candidate division OP10).</title>
        <authorList>
            <person name="Lee K.C.Y."/>
            <person name="Morgan X.C."/>
            <person name="Dunfield P.F."/>
            <person name="Tamas I."/>
            <person name="Houghton K.M."/>
            <person name="Vyssotski M."/>
            <person name="Ryan J.L.J."/>
            <person name="Lagutin K."/>
            <person name="McDonald I.R."/>
            <person name="Stott M.B."/>
        </authorList>
    </citation>
    <scope>NUCLEOTIDE SEQUENCE [LARGE SCALE GENOMIC DNA]</scope>
    <source>
        <strain evidence="3">DSM 23976 / ICMP 18418 / T49</strain>
    </source>
</reference>
<dbReference type="SUPFAM" id="SSF51430">
    <property type="entry name" value="NAD(P)-linked oxidoreductase"/>
    <property type="match status" value="1"/>
</dbReference>
<dbReference type="PANTHER" id="PTHR43312:SF1">
    <property type="entry name" value="NADP-DEPENDENT OXIDOREDUCTASE DOMAIN-CONTAINING PROTEIN"/>
    <property type="match status" value="1"/>
</dbReference>
<dbReference type="Proteomes" id="UP000014227">
    <property type="component" value="Chromosome I"/>
</dbReference>
<dbReference type="RefSeq" id="WP_016482246.1">
    <property type="nucleotide sequence ID" value="NC_021487.1"/>
</dbReference>
<dbReference type="OrthoDB" id="9768793at2"/>
<dbReference type="AlphaFoldDB" id="S0ETX6"/>
<evidence type="ECO:0000259" key="1">
    <source>
        <dbReference type="Pfam" id="PF00248"/>
    </source>
</evidence>
<evidence type="ECO:0000313" key="2">
    <source>
        <dbReference type="EMBL" id="CCW34692.1"/>
    </source>
</evidence>